<dbReference type="InterPro" id="IPR032808">
    <property type="entry name" value="DoxX"/>
</dbReference>
<gene>
    <name evidence="8" type="ORF">GCM10023346_28530</name>
</gene>
<keyword evidence="4 7" id="KW-0812">Transmembrane</keyword>
<dbReference type="Pfam" id="PF07681">
    <property type="entry name" value="DoxX"/>
    <property type="match status" value="1"/>
</dbReference>
<evidence type="ECO:0000256" key="3">
    <source>
        <dbReference type="ARBA" id="ARBA00022475"/>
    </source>
</evidence>
<keyword evidence="5 7" id="KW-1133">Transmembrane helix</keyword>
<dbReference type="EMBL" id="BAABKK010000018">
    <property type="protein sequence ID" value="GAA5196342.1"/>
    <property type="molecule type" value="Genomic_DNA"/>
</dbReference>
<dbReference type="PANTHER" id="PTHR33452">
    <property type="entry name" value="OXIDOREDUCTASE CATD-RELATED"/>
    <property type="match status" value="1"/>
</dbReference>
<keyword evidence="3" id="KW-1003">Cell membrane</keyword>
<dbReference type="Proteomes" id="UP001500200">
    <property type="component" value="Unassembled WGS sequence"/>
</dbReference>
<comment type="similarity">
    <text evidence="2">Belongs to the DoxX family.</text>
</comment>
<proteinExistence type="inferred from homology"/>
<evidence type="ECO:0000313" key="8">
    <source>
        <dbReference type="EMBL" id="GAA5196342.1"/>
    </source>
</evidence>
<accession>A0ABP9SHB0</accession>
<comment type="caution">
    <text evidence="8">The sequence shown here is derived from an EMBL/GenBank/DDBJ whole genome shotgun (WGS) entry which is preliminary data.</text>
</comment>
<feature type="transmembrane region" description="Helical" evidence="7">
    <location>
        <begin position="72"/>
        <end position="96"/>
    </location>
</feature>
<keyword evidence="9" id="KW-1185">Reference proteome</keyword>
<comment type="subcellular location">
    <subcellularLocation>
        <location evidence="1">Cell membrane</location>
        <topology evidence="1">Multi-pass membrane protein</topology>
    </subcellularLocation>
</comment>
<dbReference type="PANTHER" id="PTHR33452:SF1">
    <property type="entry name" value="INNER MEMBRANE PROTEIN YPHA-RELATED"/>
    <property type="match status" value="1"/>
</dbReference>
<evidence type="ECO:0000256" key="6">
    <source>
        <dbReference type="ARBA" id="ARBA00023136"/>
    </source>
</evidence>
<evidence type="ECO:0000256" key="2">
    <source>
        <dbReference type="ARBA" id="ARBA00006679"/>
    </source>
</evidence>
<protein>
    <recommendedName>
        <fullName evidence="10">DoxX family protein</fullName>
    </recommendedName>
</protein>
<name>A0ABP9SHB0_9MICC</name>
<organism evidence="8 9">
    <name type="scientific">Arthrobacter gyeryongensis</name>
    <dbReference type="NCBI Taxonomy" id="1650592"/>
    <lineage>
        <taxon>Bacteria</taxon>
        <taxon>Bacillati</taxon>
        <taxon>Actinomycetota</taxon>
        <taxon>Actinomycetes</taxon>
        <taxon>Micrococcales</taxon>
        <taxon>Micrococcaceae</taxon>
        <taxon>Arthrobacter</taxon>
    </lineage>
</organism>
<sequence length="151" mass="16029">MDRVKFLLPSQISSSRGIAFLRIVFGGLLLLHGVQKLLAGQPAFEATIAAMGVQKAELMSWLVIWGETGLGALLVLGALTRVAGFLAALMYAGIWFVTESGKPLLSSSPGINAELLILYIALALAFAFIGSGALSLDRKLFAGKPARKSRR</sequence>
<evidence type="ECO:0000313" key="9">
    <source>
        <dbReference type="Proteomes" id="UP001500200"/>
    </source>
</evidence>
<evidence type="ECO:0000256" key="5">
    <source>
        <dbReference type="ARBA" id="ARBA00022989"/>
    </source>
</evidence>
<reference evidence="9" key="1">
    <citation type="journal article" date="2019" name="Int. J. Syst. Evol. Microbiol.">
        <title>The Global Catalogue of Microorganisms (GCM) 10K type strain sequencing project: providing services to taxonomists for standard genome sequencing and annotation.</title>
        <authorList>
            <consortium name="The Broad Institute Genomics Platform"/>
            <consortium name="The Broad Institute Genome Sequencing Center for Infectious Disease"/>
            <person name="Wu L."/>
            <person name="Ma J."/>
        </authorList>
    </citation>
    <scope>NUCLEOTIDE SEQUENCE [LARGE SCALE GENOMIC DNA]</scope>
    <source>
        <strain evidence="9">JCM 18514</strain>
    </source>
</reference>
<feature type="transmembrane region" description="Helical" evidence="7">
    <location>
        <begin position="116"/>
        <end position="136"/>
    </location>
</feature>
<keyword evidence="6 7" id="KW-0472">Membrane</keyword>
<feature type="transmembrane region" description="Helical" evidence="7">
    <location>
        <begin position="20"/>
        <end position="38"/>
    </location>
</feature>
<evidence type="ECO:0000256" key="1">
    <source>
        <dbReference type="ARBA" id="ARBA00004651"/>
    </source>
</evidence>
<evidence type="ECO:0008006" key="10">
    <source>
        <dbReference type="Google" id="ProtNLM"/>
    </source>
</evidence>
<evidence type="ECO:0000256" key="4">
    <source>
        <dbReference type="ARBA" id="ARBA00022692"/>
    </source>
</evidence>
<dbReference type="InterPro" id="IPR051907">
    <property type="entry name" value="DoxX-like_oxidoreductase"/>
</dbReference>
<evidence type="ECO:0000256" key="7">
    <source>
        <dbReference type="SAM" id="Phobius"/>
    </source>
</evidence>